<dbReference type="GO" id="GO:0008657">
    <property type="term" value="F:DNA topoisomerase type II (double strand cut, ATP-hydrolyzing) inhibitor activity"/>
    <property type="evidence" value="ECO:0007669"/>
    <property type="project" value="InterPro"/>
</dbReference>
<evidence type="ECO:0000256" key="2">
    <source>
        <dbReference type="ARBA" id="ARBA00015075"/>
    </source>
</evidence>
<evidence type="ECO:0000313" key="8">
    <source>
        <dbReference type="EMBL" id="GAC27323.1"/>
    </source>
</evidence>
<sequence>MSNQAMKKLTPLIEYNDRQYLLVTPQLTSMPKRLLKQPLGTIELQRHHIIDALDFAFTGI</sequence>
<evidence type="ECO:0000256" key="1">
    <source>
        <dbReference type="ARBA" id="ARBA00005230"/>
    </source>
</evidence>
<keyword evidence="5" id="KW-0804">Transcription</keyword>
<dbReference type="GO" id="GO:0006276">
    <property type="term" value="P:plasmid maintenance"/>
    <property type="evidence" value="ECO:0007669"/>
    <property type="project" value="InterPro"/>
</dbReference>
<dbReference type="SUPFAM" id="SSF50118">
    <property type="entry name" value="Cell growth inhibitor/plasmid maintenance toxic component"/>
    <property type="match status" value="1"/>
</dbReference>
<evidence type="ECO:0000256" key="7">
    <source>
        <dbReference type="ARBA" id="ARBA00033135"/>
    </source>
</evidence>
<dbReference type="STRING" id="1121922.GCA_000428905_03007"/>
<protein>
    <recommendedName>
        <fullName evidence="2">Toxin CcdB</fullName>
    </recommendedName>
    <alternativeName>
        <fullName evidence="7">Cytotoxic protein CcdB</fullName>
    </alternativeName>
    <alternativeName>
        <fullName evidence="6">Protein LetD</fullName>
    </alternativeName>
</protein>
<keyword evidence="9" id="KW-1185">Reference proteome</keyword>
<evidence type="ECO:0000256" key="5">
    <source>
        <dbReference type="ARBA" id="ARBA00023163"/>
    </source>
</evidence>
<dbReference type="InterPro" id="IPR002712">
    <property type="entry name" value="CcdB"/>
</dbReference>
<name>K6ZEI9_9ALTE</name>
<proteinExistence type="inferred from homology"/>
<dbReference type="Gene3D" id="2.30.30.110">
    <property type="match status" value="1"/>
</dbReference>
<dbReference type="EMBL" id="BAEQ01000009">
    <property type="protein sequence ID" value="GAC27323.1"/>
    <property type="molecule type" value="Genomic_DNA"/>
</dbReference>
<dbReference type="AlphaFoldDB" id="K6ZEI9"/>
<accession>K6ZEI9</accession>
<keyword evidence="3" id="KW-0678">Repressor</keyword>
<organism evidence="8 9">
    <name type="scientific">Brumicola pallidula DSM 14239 = ACAM 615</name>
    <dbReference type="NCBI Taxonomy" id="1121922"/>
    <lineage>
        <taxon>Bacteria</taxon>
        <taxon>Pseudomonadati</taxon>
        <taxon>Pseudomonadota</taxon>
        <taxon>Gammaproteobacteria</taxon>
        <taxon>Alteromonadales</taxon>
        <taxon>Alteromonadaceae</taxon>
        <taxon>Brumicola</taxon>
    </lineage>
</organism>
<evidence type="ECO:0000256" key="6">
    <source>
        <dbReference type="ARBA" id="ARBA00029628"/>
    </source>
</evidence>
<evidence type="ECO:0000313" key="9">
    <source>
        <dbReference type="Proteomes" id="UP000006251"/>
    </source>
</evidence>
<gene>
    <name evidence="8" type="ORF">GPAL_0443</name>
</gene>
<dbReference type="InterPro" id="IPR011067">
    <property type="entry name" value="Plasmid_toxin/cell-grow_inhib"/>
</dbReference>
<keyword evidence="4" id="KW-0805">Transcription regulation</keyword>
<evidence type="ECO:0000256" key="3">
    <source>
        <dbReference type="ARBA" id="ARBA00022491"/>
    </source>
</evidence>
<evidence type="ECO:0000256" key="4">
    <source>
        <dbReference type="ARBA" id="ARBA00023015"/>
    </source>
</evidence>
<dbReference type="Pfam" id="PF01845">
    <property type="entry name" value="CcdB"/>
    <property type="match status" value="1"/>
</dbReference>
<comment type="similarity">
    <text evidence="1">Belongs to the CcdB toxin family.</text>
</comment>
<comment type="caution">
    <text evidence="8">The sequence shown here is derived from an EMBL/GenBank/DDBJ whole genome shotgun (WGS) entry which is preliminary data.</text>
</comment>
<reference evidence="9" key="1">
    <citation type="journal article" date="2014" name="Environ. Microbiol.">
        <title>Comparative genomics of the marine bacterial genus Glaciecola reveals the high degree of genomic diversity and genomic characteristic for cold adaptation.</title>
        <authorList>
            <person name="Qin Q.L."/>
            <person name="Xie B.B."/>
            <person name="Yu Y."/>
            <person name="Shu Y.L."/>
            <person name="Rong J.C."/>
            <person name="Zhang Y.J."/>
            <person name="Zhao D.L."/>
            <person name="Chen X.L."/>
            <person name="Zhang X.Y."/>
            <person name="Chen B."/>
            <person name="Zhou B.C."/>
            <person name="Zhang Y.Z."/>
        </authorList>
    </citation>
    <scope>NUCLEOTIDE SEQUENCE [LARGE SCALE GENOMIC DNA]</scope>
    <source>
        <strain evidence="9">ACAM 615</strain>
    </source>
</reference>
<dbReference type="Proteomes" id="UP000006251">
    <property type="component" value="Unassembled WGS sequence"/>
</dbReference>